<comment type="subcellular location">
    <subcellularLocation>
        <location evidence="1">Membrane</location>
        <topology evidence="1">Multi-pass membrane protein</topology>
    </subcellularLocation>
</comment>
<dbReference type="AlphaFoldDB" id="A0A6A5HX68"/>
<feature type="transmembrane region" description="Helical" evidence="5">
    <location>
        <begin position="204"/>
        <end position="226"/>
    </location>
</feature>
<evidence type="ECO:0000256" key="5">
    <source>
        <dbReference type="SAM" id="Phobius"/>
    </source>
</evidence>
<feature type="transmembrane region" description="Helical" evidence="5">
    <location>
        <begin position="382"/>
        <end position="405"/>
    </location>
</feature>
<dbReference type="InterPro" id="IPR049680">
    <property type="entry name" value="FLVCR1-2_SLC49-like"/>
</dbReference>
<dbReference type="InterPro" id="IPR011701">
    <property type="entry name" value="MFS"/>
</dbReference>
<dbReference type="RefSeq" id="XP_053592639.1">
    <property type="nucleotide sequence ID" value="XM_053723994.1"/>
</dbReference>
<dbReference type="SUPFAM" id="SSF103473">
    <property type="entry name" value="MFS general substrate transporter"/>
    <property type="match status" value="1"/>
</dbReference>
<evidence type="ECO:0000313" key="6">
    <source>
        <dbReference type="EMBL" id="KAF1771524.1"/>
    </source>
</evidence>
<dbReference type="InterPro" id="IPR036259">
    <property type="entry name" value="MFS_trans_sf"/>
</dbReference>
<organism evidence="6 7">
    <name type="scientific">Caenorhabditis remanei</name>
    <name type="common">Caenorhabditis vulgaris</name>
    <dbReference type="NCBI Taxonomy" id="31234"/>
    <lineage>
        <taxon>Eukaryota</taxon>
        <taxon>Metazoa</taxon>
        <taxon>Ecdysozoa</taxon>
        <taxon>Nematoda</taxon>
        <taxon>Chromadorea</taxon>
        <taxon>Rhabditida</taxon>
        <taxon>Rhabditina</taxon>
        <taxon>Rhabditomorpha</taxon>
        <taxon>Rhabditoidea</taxon>
        <taxon>Rhabditidae</taxon>
        <taxon>Peloderinae</taxon>
        <taxon>Caenorhabditis</taxon>
    </lineage>
</organism>
<keyword evidence="2 5" id="KW-0812">Transmembrane</keyword>
<evidence type="ECO:0000256" key="2">
    <source>
        <dbReference type="ARBA" id="ARBA00022692"/>
    </source>
</evidence>
<dbReference type="GeneID" id="9800520"/>
<name>A0A6A5HX68_CAERE</name>
<dbReference type="CDD" id="cd17399">
    <property type="entry name" value="MFS_MFSD7"/>
    <property type="match status" value="1"/>
</dbReference>
<accession>A0A6A5HX68</accession>
<feature type="transmembrane region" description="Helical" evidence="5">
    <location>
        <begin position="108"/>
        <end position="126"/>
    </location>
</feature>
<feature type="transmembrane region" description="Helical" evidence="5">
    <location>
        <begin position="328"/>
        <end position="345"/>
    </location>
</feature>
<evidence type="ECO:0008006" key="8">
    <source>
        <dbReference type="Google" id="ProtNLM"/>
    </source>
</evidence>
<dbReference type="GO" id="GO:0022857">
    <property type="term" value="F:transmembrane transporter activity"/>
    <property type="evidence" value="ECO:0007669"/>
    <property type="project" value="InterPro"/>
</dbReference>
<keyword evidence="3 5" id="KW-1133">Transmembrane helix</keyword>
<feature type="transmembrane region" description="Helical" evidence="5">
    <location>
        <begin position="259"/>
        <end position="280"/>
    </location>
</feature>
<gene>
    <name evidence="6" type="ORF">GCK72_003351</name>
</gene>
<dbReference type="EMBL" id="WUAV01000001">
    <property type="protein sequence ID" value="KAF1771524.1"/>
    <property type="molecule type" value="Genomic_DNA"/>
</dbReference>
<dbReference type="PANTHER" id="PTHR10924:SF6">
    <property type="entry name" value="SOLUTE CARRIER FAMILY 49 MEMBER A3"/>
    <property type="match status" value="1"/>
</dbReference>
<dbReference type="Proteomes" id="UP000483820">
    <property type="component" value="Chromosome I"/>
</dbReference>
<reference evidence="6 7" key="1">
    <citation type="submission" date="2019-12" db="EMBL/GenBank/DDBJ databases">
        <title>Chromosome-level assembly of the Caenorhabditis remanei genome.</title>
        <authorList>
            <person name="Teterina A.A."/>
            <person name="Willis J.H."/>
            <person name="Phillips P.C."/>
        </authorList>
    </citation>
    <scope>NUCLEOTIDE SEQUENCE [LARGE SCALE GENOMIC DNA]</scope>
    <source>
        <strain evidence="6 7">PX506</strain>
        <tissue evidence="6">Whole organism</tissue>
    </source>
</reference>
<feature type="transmembrane region" description="Helical" evidence="5">
    <location>
        <begin position="43"/>
        <end position="61"/>
    </location>
</feature>
<feature type="transmembrane region" description="Helical" evidence="5">
    <location>
        <begin position="174"/>
        <end position="198"/>
    </location>
</feature>
<sequence length="508" mass="54733">MVNASKQPDIPLQPLNTSGEAVAIDAPASAVDQILLRVYKQRWVVLLAVALLNNTNTMSWIGYAPSGNYVNTFYGEGSAAWLSLVFMICTIPVGMFAMWAGREWGLRTAILIAGYTNGIGSIIRVISSIDAISEEYRFPICMTGQAIAAVAYPFIMFLPTKVAGSWFPDTQRAIATTIGVMSNPLGVLMANLISPAIVTSPERIFYLNLFTSIPSCIAMLIAVFFVTRSDPKLPPTISASQPQMPFTTGLKSCLHSKQYIILLIVMGGGIGMFNCLYTVMLELLCPSGYSNLFSGFCAALMIIGGICGAAASGTFVDRTKLYEETLKAGLAAAVVFGLIFLQLTLHQGLSILIAISCLLFGICGLATYPIGLEMASECTFPVSETTSTGLIVLSGQLQSVIYVFLMKNYARPLQPERMGGQVCQLTPEDTVNTPKDNTLSIIIFSALASALVFLLVCFFKPVYKRLEAERAATKTRATAQDITQEVSNTITIPEESAVVPLVEAKIVM</sequence>
<dbReference type="Gene3D" id="1.20.1250.20">
    <property type="entry name" value="MFS general substrate transporter like domains"/>
    <property type="match status" value="1"/>
</dbReference>
<keyword evidence="4 5" id="KW-0472">Membrane</keyword>
<dbReference type="CTD" id="9800520"/>
<evidence type="ECO:0000313" key="7">
    <source>
        <dbReference type="Proteomes" id="UP000483820"/>
    </source>
</evidence>
<dbReference type="PANTHER" id="PTHR10924">
    <property type="entry name" value="MAJOR FACILITATOR SUPERFAMILY PROTEIN-RELATED"/>
    <property type="match status" value="1"/>
</dbReference>
<feature type="transmembrane region" description="Helical" evidence="5">
    <location>
        <begin position="439"/>
        <end position="459"/>
    </location>
</feature>
<evidence type="ECO:0000256" key="4">
    <source>
        <dbReference type="ARBA" id="ARBA00023136"/>
    </source>
</evidence>
<feature type="transmembrane region" description="Helical" evidence="5">
    <location>
        <begin position="146"/>
        <end position="167"/>
    </location>
</feature>
<evidence type="ECO:0000256" key="3">
    <source>
        <dbReference type="ARBA" id="ARBA00022989"/>
    </source>
</evidence>
<proteinExistence type="predicted"/>
<feature type="transmembrane region" description="Helical" evidence="5">
    <location>
        <begin position="292"/>
        <end position="316"/>
    </location>
</feature>
<evidence type="ECO:0000256" key="1">
    <source>
        <dbReference type="ARBA" id="ARBA00004141"/>
    </source>
</evidence>
<protein>
    <recommendedName>
        <fullName evidence="8">Major facilitator superfamily (MFS) profile domain-containing protein</fullName>
    </recommendedName>
</protein>
<feature type="transmembrane region" description="Helical" evidence="5">
    <location>
        <begin position="81"/>
        <end position="101"/>
    </location>
</feature>
<dbReference type="Pfam" id="PF07690">
    <property type="entry name" value="MFS_1"/>
    <property type="match status" value="1"/>
</dbReference>
<feature type="transmembrane region" description="Helical" evidence="5">
    <location>
        <begin position="351"/>
        <end position="370"/>
    </location>
</feature>
<dbReference type="GO" id="GO:0016020">
    <property type="term" value="C:membrane"/>
    <property type="evidence" value="ECO:0007669"/>
    <property type="project" value="UniProtKB-SubCell"/>
</dbReference>
<dbReference type="KEGG" id="crq:GCK72_003351"/>
<comment type="caution">
    <text evidence="6">The sequence shown here is derived from an EMBL/GenBank/DDBJ whole genome shotgun (WGS) entry which is preliminary data.</text>
</comment>